<dbReference type="Proteomes" id="UP000474565">
    <property type="component" value="Unassembled WGS sequence"/>
</dbReference>
<comment type="caution">
    <text evidence="1">The sequence shown here is derived from an EMBL/GenBank/DDBJ whole genome shotgun (WGS) entry which is preliminary data.</text>
</comment>
<dbReference type="RefSeq" id="WP_161017966.1">
    <property type="nucleotide sequence ID" value="NZ_WWCP01000001.1"/>
</dbReference>
<gene>
    <name evidence="1" type="ORF">GTP44_01100</name>
</gene>
<accession>A0A6L8MCU8</accession>
<dbReference type="AlphaFoldDB" id="A0A6L8MCU8"/>
<proteinExistence type="predicted"/>
<evidence type="ECO:0000313" key="1">
    <source>
        <dbReference type="EMBL" id="MYM80557.1"/>
    </source>
</evidence>
<evidence type="ECO:0008006" key="3">
    <source>
        <dbReference type="Google" id="ProtNLM"/>
    </source>
</evidence>
<sequence length="143" mass="16018">MQTDLSHLPTTAQKLVAVIGLPCALRLLDAYGGRTVNLYNSENSMEKMSLSIGREAAEKLFKFYGNVPFTVPTCQKAMKLVRNKEVLAEFDKLTAGPDGMSARQAVAQITRLFTPYLHERTIWRILKTTGDVEEVDPRQMSLI</sequence>
<organism evidence="1 2">
    <name type="scientific">Duganella lactea</name>
    <dbReference type="NCBI Taxonomy" id="2692173"/>
    <lineage>
        <taxon>Bacteria</taxon>
        <taxon>Pseudomonadati</taxon>
        <taxon>Pseudomonadota</taxon>
        <taxon>Betaproteobacteria</taxon>
        <taxon>Burkholderiales</taxon>
        <taxon>Oxalobacteraceae</taxon>
        <taxon>Telluria group</taxon>
        <taxon>Duganella</taxon>
    </lineage>
</organism>
<name>A0A6L8MCU8_9BURK</name>
<dbReference type="SUPFAM" id="SSF46689">
    <property type="entry name" value="Homeodomain-like"/>
    <property type="match status" value="1"/>
</dbReference>
<reference evidence="1 2" key="1">
    <citation type="submission" date="2019-12" db="EMBL/GenBank/DDBJ databases">
        <title>Novel species isolated from a subtropical stream in China.</title>
        <authorList>
            <person name="Lu H."/>
        </authorList>
    </citation>
    <scope>NUCLEOTIDE SEQUENCE [LARGE SCALE GENOMIC DNA]</scope>
    <source>
        <strain evidence="1 2">FT50W</strain>
    </source>
</reference>
<dbReference type="EMBL" id="WWCP01000001">
    <property type="protein sequence ID" value="MYM80557.1"/>
    <property type="molecule type" value="Genomic_DNA"/>
</dbReference>
<dbReference type="InterPro" id="IPR009057">
    <property type="entry name" value="Homeodomain-like_sf"/>
</dbReference>
<evidence type="ECO:0000313" key="2">
    <source>
        <dbReference type="Proteomes" id="UP000474565"/>
    </source>
</evidence>
<protein>
    <recommendedName>
        <fullName evidence="3">Mor transcription activator domain-containing protein</fullName>
    </recommendedName>
</protein>